<dbReference type="Pfam" id="PF00654">
    <property type="entry name" value="Voltage_CLC"/>
    <property type="match status" value="1"/>
</dbReference>
<feature type="region of interest" description="Disordered" evidence="11">
    <location>
        <begin position="1"/>
        <end position="26"/>
    </location>
</feature>
<evidence type="ECO:0000256" key="1">
    <source>
        <dbReference type="ARBA" id="ARBA00004141"/>
    </source>
</evidence>
<evidence type="ECO:0000256" key="2">
    <source>
        <dbReference type="ARBA" id="ARBA00022448"/>
    </source>
</evidence>
<feature type="transmembrane region" description="Helical" evidence="10">
    <location>
        <begin position="349"/>
        <end position="370"/>
    </location>
</feature>
<dbReference type="InterPro" id="IPR001807">
    <property type="entry name" value="ClC"/>
</dbReference>
<feature type="region of interest" description="Disordered" evidence="11">
    <location>
        <begin position="648"/>
        <end position="700"/>
    </location>
</feature>
<dbReference type="GO" id="GO:0005247">
    <property type="term" value="F:voltage-gated chloride channel activity"/>
    <property type="evidence" value="ECO:0007669"/>
    <property type="project" value="TreeGrafter"/>
</dbReference>
<evidence type="ECO:0000256" key="4">
    <source>
        <dbReference type="ARBA" id="ARBA00022737"/>
    </source>
</evidence>
<feature type="domain" description="CBS" evidence="12">
    <location>
        <begin position="532"/>
        <end position="590"/>
    </location>
</feature>
<dbReference type="PRINTS" id="PR00762">
    <property type="entry name" value="CLCHANNEL"/>
</dbReference>
<comment type="caution">
    <text evidence="13">The sequence shown here is derived from an EMBL/GenBank/DDBJ whole genome shotgun (WGS) entry which is preliminary data.</text>
</comment>
<evidence type="ECO:0000256" key="8">
    <source>
        <dbReference type="ARBA" id="ARBA00023214"/>
    </source>
</evidence>
<dbReference type="InterPro" id="IPR014743">
    <property type="entry name" value="Cl-channel_core"/>
</dbReference>
<dbReference type="InterPro" id="IPR050970">
    <property type="entry name" value="Cl_channel_volt-gated"/>
</dbReference>
<dbReference type="GO" id="GO:0016020">
    <property type="term" value="C:membrane"/>
    <property type="evidence" value="ECO:0007669"/>
    <property type="project" value="UniProtKB-SubCell"/>
</dbReference>
<dbReference type="SUPFAM" id="SSF81340">
    <property type="entry name" value="Clc chloride channel"/>
    <property type="match status" value="1"/>
</dbReference>
<evidence type="ECO:0000256" key="3">
    <source>
        <dbReference type="ARBA" id="ARBA00022692"/>
    </source>
</evidence>
<feature type="transmembrane region" description="Helical" evidence="10">
    <location>
        <begin position="311"/>
        <end position="329"/>
    </location>
</feature>
<keyword evidence="7 10" id="KW-0472">Membrane</keyword>
<accession>A0AAV8UUW5</accession>
<keyword evidence="9" id="KW-0129">CBS domain</keyword>
<keyword evidence="2 10" id="KW-0813">Transport</keyword>
<evidence type="ECO:0000256" key="11">
    <source>
        <dbReference type="SAM" id="MobiDB-lite"/>
    </source>
</evidence>
<feature type="transmembrane region" description="Helical" evidence="10">
    <location>
        <begin position="236"/>
        <end position="258"/>
    </location>
</feature>
<keyword evidence="6 10" id="KW-0406">Ion transport</keyword>
<evidence type="ECO:0000256" key="9">
    <source>
        <dbReference type="PROSITE-ProRule" id="PRU00703"/>
    </source>
</evidence>
<keyword evidence="8 10" id="KW-0868">Chloride</keyword>
<keyword evidence="3 10" id="KW-0812">Transmembrane</keyword>
<reference evidence="13 14" key="1">
    <citation type="journal article" date="2023" name="Nat. Commun.">
        <title>Origin of minicircular mitochondrial genomes in red algae.</title>
        <authorList>
            <person name="Lee Y."/>
            <person name="Cho C.H."/>
            <person name="Lee Y.M."/>
            <person name="Park S.I."/>
            <person name="Yang J.H."/>
            <person name="West J.A."/>
            <person name="Bhattacharya D."/>
            <person name="Yoon H.S."/>
        </authorList>
    </citation>
    <scope>NUCLEOTIDE SEQUENCE [LARGE SCALE GENOMIC DNA]</scope>
    <source>
        <strain evidence="13 14">CCMP1338</strain>
        <tissue evidence="13">Whole cell</tissue>
    </source>
</reference>
<keyword evidence="5 10" id="KW-1133">Transmembrane helix</keyword>
<evidence type="ECO:0000313" key="14">
    <source>
        <dbReference type="Proteomes" id="UP001157974"/>
    </source>
</evidence>
<feature type="transmembrane region" description="Helical" evidence="10">
    <location>
        <begin position="123"/>
        <end position="146"/>
    </location>
</feature>
<dbReference type="EMBL" id="JAMWBK010000003">
    <property type="protein sequence ID" value="KAJ8906366.1"/>
    <property type="molecule type" value="Genomic_DNA"/>
</dbReference>
<dbReference type="Gene3D" id="3.10.580.10">
    <property type="entry name" value="CBS-domain"/>
    <property type="match status" value="2"/>
</dbReference>
<feature type="transmembrane region" description="Helical" evidence="10">
    <location>
        <begin position="179"/>
        <end position="199"/>
    </location>
</feature>
<keyword evidence="4" id="KW-0677">Repeat</keyword>
<dbReference type="Proteomes" id="UP001157974">
    <property type="component" value="Unassembled WGS sequence"/>
</dbReference>
<dbReference type="InterPro" id="IPR046342">
    <property type="entry name" value="CBS_dom_sf"/>
</dbReference>
<gene>
    <name evidence="13" type="ORF">NDN08_002859</name>
</gene>
<dbReference type="AlphaFoldDB" id="A0AAV8UUW5"/>
<comment type="subcellular location">
    <subcellularLocation>
        <location evidence="1 10">Membrane</location>
        <topology evidence="1 10">Multi-pass membrane protein</topology>
    </subcellularLocation>
</comment>
<evidence type="ECO:0000256" key="6">
    <source>
        <dbReference type="ARBA" id="ARBA00023065"/>
    </source>
</evidence>
<name>A0AAV8UUW5_9RHOD</name>
<evidence type="ECO:0000313" key="13">
    <source>
        <dbReference type="EMBL" id="KAJ8906366.1"/>
    </source>
</evidence>
<dbReference type="Gene3D" id="1.10.3080.10">
    <property type="entry name" value="Clc chloride channel"/>
    <property type="match status" value="1"/>
</dbReference>
<dbReference type="PANTHER" id="PTHR45720">
    <property type="entry name" value="CHLORIDE CHANNEL PROTEIN 2"/>
    <property type="match status" value="1"/>
</dbReference>
<feature type="transmembrane region" description="Helical" evidence="10">
    <location>
        <begin position="481"/>
        <end position="503"/>
    </location>
</feature>
<dbReference type="PROSITE" id="PS51371">
    <property type="entry name" value="CBS"/>
    <property type="match status" value="1"/>
</dbReference>
<organism evidence="13 14">
    <name type="scientific">Rhodosorus marinus</name>
    <dbReference type="NCBI Taxonomy" id="101924"/>
    <lineage>
        <taxon>Eukaryota</taxon>
        <taxon>Rhodophyta</taxon>
        <taxon>Stylonematophyceae</taxon>
        <taxon>Stylonematales</taxon>
        <taxon>Stylonemataceae</taxon>
        <taxon>Rhodosorus</taxon>
    </lineage>
</organism>
<feature type="transmembrane region" description="Helical" evidence="10">
    <location>
        <begin position="270"/>
        <end position="290"/>
    </location>
</feature>
<evidence type="ECO:0000256" key="10">
    <source>
        <dbReference type="RuleBase" id="RU361221"/>
    </source>
</evidence>
<feature type="transmembrane region" description="Helical" evidence="10">
    <location>
        <begin position="415"/>
        <end position="432"/>
    </location>
</feature>
<protein>
    <recommendedName>
        <fullName evidence="10">Chloride channel protein</fullName>
    </recommendedName>
</protein>
<dbReference type="SUPFAM" id="SSF54631">
    <property type="entry name" value="CBS-domain pair"/>
    <property type="match status" value="1"/>
</dbReference>
<sequence length="761" mass="83056">MAKDGYKPLKRSSQFLDTSVDDEDGNRANVSEVQFSFFEEHEEPQGLQGFRRQSETSSVRDRLRSGFRAFAEGQVTIQMVNLGRVIVYLSLLGVIPAAIIFLIDLSVHMVSSARESISVTETGGWLGFFIYILTGVVLCILSTLVCRVLSVEAEGSGIPQMKAIMSGFYDKYKPSLSMWALLAKSVGLICAIGGGLPVGWEGPNVHIACIIAHHLSRLPMFRVLRRDRALRLQFMVSACSVGLASSFGTPIGGVLYALETTSSYYLVPTFWKSILATLTGAVFYDIFYKSPLVEALDNTQFDENDYRRRQLLFFAFLGVIMGVAGAFFVKCVKTVYDLRGRIIGMRGNRYLIVGSVALVSAALSYHTRLFRLDPREAINEMFSSDHLKLSWFDVFILLLIKFPLVVVSIGLPVPAGVFIPCFLLGSAIGRLYGEVLKVIFGSAIVPGGFAVVGAAAFTAGVTRALSCAVVLFEVTGQLSHVIPSLLAVLLAVIVGNGFGRGLYDTLIIMKKLAYMPHMRRDLAPTMTARQVMDREVVSAPRLCTVKEAEELVRDKGMDLDAYPVVGPDGGLIGSVRRSTLVYMIERAKLVYAKKGSSSSVEMEARVNPNSVSVELDEVGTIDVTSPVPIPLVPRLPSSDDLVLEEGIVENGARGSSSGTSDEAGGESGNKPEPSSTAEEEDRYKKPPLKRERKGGASSRDVSLLQQKFRIPVDLAPLTVTDTMLLGQLHFMFVMLMPTHALVLSEGRLIGIIRRKDIIFTG</sequence>
<evidence type="ECO:0000256" key="7">
    <source>
        <dbReference type="ARBA" id="ARBA00023136"/>
    </source>
</evidence>
<feature type="transmembrane region" description="Helical" evidence="10">
    <location>
        <begin position="85"/>
        <end position="103"/>
    </location>
</feature>
<dbReference type="InterPro" id="IPR000644">
    <property type="entry name" value="CBS_dom"/>
</dbReference>
<evidence type="ECO:0000256" key="5">
    <source>
        <dbReference type="ARBA" id="ARBA00022989"/>
    </source>
</evidence>
<dbReference type="PANTHER" id="PTHR45720:SF10">
    <property type="entry name" value="CHLORIDE CHANNEL PROTEIN 2"/>
    <property type="match status" value="1"/>
</dbReference>
<keyword evidence="14" id="KW-1185">Reference proteome</keyword>
<dbReference type="Pfam" id="PF00571">
    <property type="entry name" value="CBS"/>
    <property type="match status" value="1"/>
</dbReference>
<evidence type="ECO:0000259" key="12">
    <source>
        <dbReference type="PROSITE" id="PS51371"/>
    </source>
</evidence>
<proteinExistence type="inferred from homology"/>
<feature type="transmembrane region" description="Helical" evidence="10">
    <location>
        <begin position="439"/>
        <end position="461"/>
    </location>
</feature>
<comment type="similarity">
    <text evidence="10">Belongs to the chloride channel (TC 2.A.49) family.</text>
</comment>